<proteinExistence type="predicted"/>
<feature type="transmembrane region" description="Helical" evidence="5">
    <location>
        <begin position="217"/>
        <end position="240"/>
    </location>
</feature>
<evidence type="ECO:0000313" key="7">
    <source>
        <dbReference type="Proteomes" id="UP001589693"/>
    </source>
</evidence>
<comment type="caution">
    <text evidence="6">The sequence shown here is derived from an EMBL/GenBank/DDBJ whole genome shotgun (WGS) entry which is preliminary data.</text>
</comment>
<feature type="transmembrane region" description="Helical" evidence="5">
    <location>
        <begin position="173"/>
        <end position="192"/>
    </location>
</feature>
<feature type="transmembrane region" description="Helical" evidence="5">
    <location>
        <begin position="341"/>
        <end position="362"/>
    </location>
</feature>
<feature type="transmembrane region" description="Helical" evidence="5">
    <location>
        <begin position="146"/>
        <end position="167"/>
    </location>
</feature>
<dbReference type="RefSeq" id="WP_377850555.1">
    <property type="nucleotide sequence ID" value="NZ_JBHLZU010000005.1"/>
</dbReference>
<keyword evidence="4 5" id="KW-0472">Membrane</keyword>
<evidence type="ECO:0000256" key="3">
    <source>
        <dbReference type="ARBA" id="ARBA00022989"/>
    </source>
</evidence>
<dbReference type="PANTHER" id="PTHR23514">
    <property type="entry name" value="BYPASS OF STOP CODON PROTEIN 6"/>
    <property type="match status" value="1"/>
</dbReference>
<dbReference type="Proteomes" id="UP001589693">
    <property type="component" value="Unassembled WGS sequence"/>
</dbReference>
<feature type="transmembrane region" description="Helical" evidence="5">
    <location>
        <begin position="368"/>
        <end position="390"/>
    </location>
</feature>
<dbReference type="EMBL" id="JBHLZU010000005">
    <property type="protein sequence ID" value="MFB9903414.1"/>
    <property type="molecule type" value="Genomic_DNA"/>
</dbReference>
<organism evidence="6 7">
    <name type="scientific">Allokutzneria oryzae</name>
    <dbReference type="NCBI Taxonomy" id="1378989"/>
    <lineage>
        <taxon>Bacteria</taxon>
        <taxon>Bacillati</taxon>
        <taxon>Actinomycetota</taxon>
        <taxon>Actinomycetes</taxon>
        <taxon>Pseudonocardiales</taxon>
        <taxon>Pseudonocardiaceae</taxon>
        <taxon>Allokutzneria</taxon>
    </lineage>
</organism>
<feature type="transmembrane region" description="Helical" evidence="5">
    <location>
        <begin position="20"/>
        <end position="39"/>
    </location>
</feature>
<feature type="transmembrane region" description="Helical" evidence="5">
    <location>
        <begin position="51"/>
        <end position="71"/>
    </location>
</feature>
<protein>
    <submittedName>
        <fullName evidence="6">MFS transporter</fullName>
    </submittedName>
</protein>
<feature type="transmembrane region" description="Helical" evidence="5">
    <location>
        <begin position="308"/>
        <end position="329"/>
    </location>
</feature>
<keyword evidence="3 5" id="KW-1133">Transmembrane helix</keyword>
<reference evidence="6 7" key="1">
    <citation type="submission" date="2024-09" db="EMBL/GenBank/DDBJ databases">
        <authorList>
            <person name="Sun Q."/>
            <person name="Mori K."/>
        </authorList>
    </citation>
    <scope>NUCLEOTIDE SEQUENCE [LARGE SCALE GENOMIC DNA]</scope>
    <source>
        <strain evidence="6 7">TBRC 7907</strain>
    </source>
</reference>
<dbReference type="SUPFAM" id="SSF103473">
    <property type="entry name" value="MFS general substrate transporter"/>
    <property type="match status" value="1"/>
</dbReference>
<keyword evidence="7" id="KW-1185">Reference proteome</keyword>
<evidence type="ECO:0000256" key="2">
    <source>
        <dbReference type="ARBA" id="ARBA00022692"/>
    </source>
</evidence>
<dbReference type="InterPro" id="IPR036259">
    <property type="entry name" value="MFS_trans_sf"/>
</dbReference>
<evidence type="ECO:0000256" key="5">
    <source>
        <dbReference type="SAM" id="Phobius"/>
    </source>
</evidence>
<evidence type="ECO:0000256" key="4">
    <source>
        <dbReference type="ARBA" id="ARBA00023136"/>
    </source>
</evidence>
<name>A0ABV5ZR87_9PSEU</name>
<feature type="transmembrane region" description="Helical" evidence="5">
    <location>
        <begin position="282"/>
        <end position="302"/>
    </location>
</feature>
<comment type="subcellular location">
    <subcellularLocation>
        <location evidence="1">Membrane</location>
        <topology evidence="1">Multi-pass membrane protein</topology>
    </subcellularLocation>
</comment>
<keyword evidence="2 5" id="KW-0812">Transmembrane</keyword>
<dbReference type="InterPro" id="IPR051788">
    <property type="entry name" value="MFS_Transporter"/>
</dbReference>
<feature type="transmembrane region" description="Helical" evidence="5">
    <location>
        <begin position="252"/>
        <end position="270"/>
    </location>
</feature>
<dbReference type="Gene3D" id="1.20.1250.20">
    <property type="entry name" value="MFS general substrate transporter like domains"/>
    <property type="match status" value="1"/>
</dbReference>
<gene>
    <name evidence="6" type="ORF">ACFFQA_05630</name>
</gene>
<sequence>MPSPDSALAVPGPVRAARRATSVVFGVHAGLFAAWTPHIPLVKERLGVGDGVLGVLLLGAPLGALLAILLAGPMIARWGSRPMMMVTAVGYGGVSFLLGLADSGVALFLALMVWGAFQSALDVAMNAQAVLVERHYDRPVMSSFHGFWSLGGFIGAGVGALAVGANIGLTAQMLVLGALLVAVVFGAGRVLLSGDHSEVSDDQPKVRTRDVLRDGRLLALGALMFAALLCEGAAADWAAIYLRDWLDTTASFAGAGYSVFAVAMFAGRGMGDRWVAKHGPRLVVGGLSALAAVVFAVGLAVAQPWAALLGFAALGLGVACAVPVVFSSAAELPGRHPAQSIAAVSAIAWPGFLLGPTVIGGLSEAVTLPFALLLLPLLCMAIALGARLILRSRLG</sequence>
<feature type="transmembrane region" description="Helical" evidence="5">
    <location>
        <begin position="107"/>
        <end position="125"/>
    </location>
</feature>
<dbReference type="CDD" id="cd17393">
    <property type="entry name" value="MFS_MosC_like"/>
    <property type="match status" value="1"/>
</dbReference>
<accession>A0ABV5ZR87</accession>
<dbReference type="InterPro" id="IPR011701">
    <property type="entry name" value="MFS"/>
</dbReference>
<dbReference type="Pfam" id="PF07690">
    <property type="entry name" value="MFS_1"/>
    <property type="match status" value="1"/>
</dbReference>
<evidence type="ECO:0000313" key="6">
    <source>
        <dbReference type="EMBL" id="MFB9903414.1"/>
    </source>
</evidence>
<evidence type="ECO:0000256" key="1">
    <source>
        <dbReference type="ARBA" id="ARBA00004141"/>
    </source>
</evidence>
<dbReference type="PANTHER" id="PTHR23514:SF13">
    <property type="entry name" value="INNER MEMBRANE PROTEIN YBJJ"/>
    <property type="match status" value="1"/>
</dbReference>